<evidence type="ECO:0000313" key="2">
    <source>
        <dbReference type="Proteomes" id="UP001066276"/>
    </source>
</evidence>
<evidence type="ECO:0000313" key="1">
    <source>
        <dbReference type="EMBL" id="KAJ1146055.1"/>
    </source>
</evidence>
<keyword evidence="2" id="KW-1185">Reference proteome</keyword>
<dbReference type="EMBL" id="JANPWB010000010">
    <property type="protein sequence ID" value="KAJ1146055.1"/>
    <property type="molecule type" value="Genomic_DNA"/>
</dbReference>
<dbReference type="Proteomes" id="UP001066276">
    <property type="component" value="Chromosome 6"/>
</dbReference>
<accession>A0AAV7R1C0</accession>
<protein>
    <submittedName>
        <fullName evidence="1">Uncharacterized protein</fullName>
    </submittedName>
</protein>
<reference evidence="1" key="1">
    <citation type="journal article" date="2022" name="bioRxiv">
        <title>Sequencing and chromosome-scale assembly of the giantPleurodeles waltlgenome.</title>
        <authorList>
            <person name="Brown T."/>
            <person name="Elewa A."/>
            <person name="Iarovenko S."/>
            <person name="Subramanian E."/>
            <person name="Araus A.J."/>
            <person name="Petzold A."/>
            <person name="Susuki M."/>
            <person name="Suzuki K.-i.T."/>
            <person name="Hayashi T."/>
            <person name="Toyoda A."/>
            <person name="Oliveira C."/>
            <person name="Osipova E."/>
            <person name="Leigh N.D."/>
            <person name="Simon A."/>
            <person name="Yun M.H."/>
        </authorList>
    </citation>
    <scope>NUCLEOTIDE SEQUENCE</scope>
    <source>
        <strain evidence="1">20211129_DDA</strain>
        <tissue evidence="1">Liver</tissue>
    </source>
</reference>
<dbReference type="AlphaFoldDB" id="A0AAV7R1C0"/>
<comment type="caution">
    <text evidence="1">The sequence shown here is derived from an EMBL/GenBank/DDBJ whole genome shotgun (WGS) entry which is preliminary data.</text>
</comment>
<gene>
    <name evidence="1" type="ORF">NDU88_012337</name>
</gene>
<organism evidence="1 2">
    <name type="scientific">Pleurodeles waltl</name>
    <name type="common">Iberian ribbed newt</name>
    <dbReference type="NCBI Taxonomy" id="8319"/>
    <lineage>
        <taxon>Eukaryota</taxon>
        <taxon>Metazoa</taxon>
        <taxon>Chordata</taxon>
        <taxon>Craniata</taxon>
        <taxon>Vertebrata</taxon>
        <taxon>Euteleostomi</taxon>
        <taxon>Amphibia</taxon>
        <taxon>Batrachia</taxon>
        <taxon>Caudata</taxon>
        <taxon>Salamandroidea</taxon>
        <taxon>Salamandridae</taxon>
        <taxon>Pleurodelinae</taxon>
        <taxon>Pleurodeles</taxon>
    </lineage>
</organism>
<proteinExistence type="predicted"/>
<name>A0AAV7R1C0_PLEWA</name>
<sequence length="77" mass="8595">MLANRGPAPLLRSRNPLALLARDVTERELEIVALPTQDVSGAWYKQRACLLLCQAPAIGELVKRPVRLQHNRALGRE</sequence>